<dbReference type="EnsemblPlants" id="Pp3c16_20190V3.1">
    <property type="protein sequence ID" value="Pp3c16_20190V3.1"/>
    <property type="gene ID" value="Pp3c16_20190"/>
</dbReference>
<dbReference type="PANTHER" id="PTHR48054:SF30">
    <property type="entry name" value="LEUCINE-RICH REPEAT PROTEIN KINASE FAMILY PROTEIN"/>
    <property type="match status" value="1"/>
</dbReference>
<dbReference type="FunFam" id="3.80.10.10:FF:000400">
    <property type="entry name" value="Nuclear pore complex protein NUP107"/>
    <property type="match status" value="1"/>
</dbReference>
<dbReference type="AlphaFoldDB" id="A0A2K1J9F1"/>
<gene>
    <name evidence="11" type="primary">LOC112293031</name>
    <name evidence="10" type="ORF">PHYPA_021267</name>
</gene>
<dbReference type="Gramene" id="Pp3c16_20190V3.1">
    <property type="protein sequence ID" value="Pp3c16_20190V3.1"/>
    <property type="gene ID" value="Pp3c16_20190"/>
</dbReference>
<keyword evidence="12" id="KW-1185">Reference proteome</keyword>
<dbReference type="Gene3D" id="3.80.10.10">
    <property type="entry name" value="Ribonuclease Inhibitor"/>
    <property type="match status" value="3"/>
</dbReference>
<evidence type="ECO:0000256" key="7">
    <source>
        <dbReference type="SAM" id="SignalP"/>
    </source>
</evidence>
<feature type="chain" id="PRO_5044576304" evidence="7">
    <location>
        <begin position="33"/>
        <end position="337"/>
    </location>
</feature>
<dbReference type="Pfam" id="PF08263">
    <property type="entry name" value="LRRNT_2"/>
    <property type="match status" value="1"/>
</dbReference>
<evidence type="ECO:0000256" key="2">
    <source>
        <dbReference type="ARBA" id="ARBA00022614"/>
    </source>
</evidence>
<dbReference type="PANTHER" id="PTHR48054">
    <property type="entry name" value="RECEPTOR KINASE-LIKE PROTEIN XA21"/>
    <property type="match status" value="1"/>
</dbReference>
<evidence type="ECO:0000256" key="1">
    <source>
        <dbReference type="ARBA" id="ARBA00004370"/>
    </source>
</evidence>
<evidence type="ECO:0000259" key="9">
    <source>
        <dbReference type="Pfam" id="PF23598"/>
    </source>
</evidence>
<keyword evidence="2" id="KW-0433">Leucine-rich repeat</keyword>
<evidence type="ECO:0000256" key="3">
    <source>
        <dbReference type="ARBA" id="ARBA00022729"/>
    </source>
</evidence>
<dbReference type="EMBL" id="ABEU02000016">
    <property type="protein sequence ID" value="PNR38156.1"/>
    <property type="molecule type" value="Genomic_DNA"/>
</dbReference>
<reference evidence="11" key="3">
    <citation type="submission" date="2020-12" db="UniProtKB">
        <authorList>
            <consortium name="EnsemblPlants"/>
        </authorList>
    </citation>
    <scope>IDENTIFICATION</scope>
</reference>
<dbReference type="InterPro" id="IPR052592">
    <property type="entry name" value="LRR-RLK"/>
</dbReference>
<dbReference type="SUPFAM" id="SSF52058">
    <property type="entry name" value="L domain-like"/>
    <property type="match status" value="1"/>
</dbReference>
<evidence type="ECO:0000313" key="12">
    <source>
        <dbReference type="Proteomes" id="UP000006727"/>
    </source>
</evidence>
<evidence type="ECO:0000256" key="4">
    <source>
        <dbReference type="ARBA" id="ARBA00022737"/>
    </source>
</evidence>
<dbReference type="OrthoDB" id="676979at2759"/>
<keyword evidence="6" id="KW-0325">Glycoprotein</keyword>
<accession>A0A2K1J9F1</accession>
<dbReference type="GO" id="GO:0016020">
    <property type="term" value="C:membrane"/>
    <property type="evidence" value="ECO:0007669"/>
    <property type="project" value="UniProtKB-SubCell"/>
</dbReference>
<dbReference type="Pfam" id="PF23598">
    <property type="entry name" value="LRR_14"/>
    <property type="match status" value="1"/>
</dbReference>
<feature type="domain" description="Disease resistance R13L4/SHOC-2-like LRR" evidence="9">
    <location>
        <begin position="166"/>
        <end position="334"/>
    </location>
</feature>
<dbReference type="Proteomes" id="UP000006727">
    <property type="component" value="Chromosome 16"/>
</dbReference>
<reference evidence="10 12" key="1">
    <citation type="journal article" date="2008" name="Science">
        <title>The Physcomitrella genome reveals evolutionary insights into the conquest of land by plants.</title>
        <authorList>
            <person name="Rensing S."/>
            <person name="Lang D."/>
            <person name="Zimmer A."/>
            <person name="Terry A."/>
            <person name="Salamov A."/>
            <person name="Shapiro H."/>
            <person name="Nishiyama T."/>
            <person name="Perroud P.-F."/>
            <person name="Lindquist E."/>
            <person name="Kamisugi Y."/>
            <person name="Tanahashi T."/>
            <person name="Sakakibara K."/>
            <person name="Fujita T."/>
            <person name="Oishi K."/>
            <person name="Shin-I T."/>
            <person name="Kuroki Y."/>
            <person name="Toyoda A."/>
            <person name="Suzuki Y."/>
            <person name="Hashimoto A."/>
            <person name="Yamaguchi K."/>
            <person name="Sugano A."/>
            <person name="Kohara Y."/>
            <person name="Fujiyama A."/>
            <person name="Anterola A."/>
            <person name="Aoki S."/>
            <person name="Ashton N."/>
            <person name="Barbazuk W.B."/>
            <person name="Barker E."/>
            <person name="Bennetzen J."/>
            <person name="Bezanilla M."/>
            <person name="Blankenship R."/>
            <person name="Cho S.H."/>
            <person name="Dutcher S."/>
            <person name="Estelle M."/>
            <person name="Fawcett J.A."/>
            <person name="Gundlach H."/>
            <person name="Hanada K."/>
            <person name="Heyl A."/>
            <person name="Hicks K.A."/>
            <person name="Hugh J."/>
            <person name="Lohr M."/>
            <person name="Mayer K."/>
            <person name="Melkozernov A."/>
            <person name="Murata T."/>
            <person name="Nelson D."/>
            <person name="Pils B."/>
            <person name="Prigge M."/>
            <person name="Reiss B."/>
            <person name="Renner T."/>
            <person name="Rombauts S."/>
            <person name="Rushton P."/>
            <person name="Sanderfoot A."/>
            <person name="Schween G."/>
            <person name="Shiu S.-H."/>
            <person name="Stueber K."/>
            <person name="Theodoulou F.L."/>
            <person name="Tu H."/>
            <person name="Van de Peer Y."/>
            <person name="Verrier P.J."/>
            <person name="Waters E."/>
            <person name="Wood A."/>
            <person name="Yang L."/>
            <person name="Cove D."/>
            <person name="Cuming A."/>
            <person name="Hasebe M."/>
            <person name="Lucas S."/>
            <person name="Mishler D.B."/>
            <person name="Reski R."/>
            <person name="Grigoriev I."/>
            <person name="Quatrano R.S."/>
            <person name="Boore J.L."/>
        </authorList>
    </citation>
    <scope>NUCLEOTIDE SEQUENCE [LARGE SCALE GENOMIC DNA]</scope>
    <source>
        <strain evidence="11 12">cv. Gransden 2004</strain>
    </source>
</reference>
<evidence type="ECO:0000313" key="10">
    <source>
        <dbReference type="EMBL" id="PNR38156.1"/>
    </source>
</evidence>
<feature type="domain" description="Leucine-rich repeat-containing N-terminal plant-type" evidence="8">
    <location>
        <begin position="33"/>
        <end position="73"/>
    </location>
</feature>
<reference evidence="10 12" key="2">
    <citation type="journal article" date="2018" name="Plant J.">
        <title>The Physcomitrella patens chromosome-scale assembly reveals moss genome structure and evolution.</title>
        <authorList>
            <person name="Lang D."/>
            <person name="Ullrich K.K."/>
            <person name="Murat F."/>
            <person name="Fuchs J."/>
            <person name="Jenkins J."/>
            <person name="Haas F.B."/>
            <person name="Piednoel M."/>
            <person name="Gundlach H."/>
            <person name="Van Bel M."/>
            <person name="Meyberg R."/>
            <person name="Vives C."/>
            <person name="Morata J."/>
            <person name="Symeonidi A."/>
            <person name="Hiss M."/>
            <person name="Muchero W."/>
            <person name="Kamisugi Y."/>
            <person name="Saleh O."/>
            <person name="Blanc G."/>
            <person name="Decker E.L."/>
            <person name="van Gessel N."/>
            <person name="Grimwood J."/>
            <person name="Hayes R.D."/>
            <person name="Graham S.W."/>
            <person name="Gunter L.E."/>
            <person name="McDaniel S.F."/>
            <person name="Hoernstein S.N.W."/>
            <person name="Larsson A."/>
            <person name="Li F.W."/>
            <person name="Perroud P.F."/>
            <person name="Phillips J."/>
            <person name="Ranjan P."/>
            <person name="Rokshar D.S."/>
            <person name="Rothfels C.J."/>
            <person name="Schneider L."/>
            <person name="Shu S."/>
            <person name="Stevenson D.W."/>
            <person name="Thummler F."/>
            <person name="Tillich M."/>
            <person name="Villarreal Aguilar J.C."/>
            <person name="Widiez T."/>
            <person name="Wong G.K."/>
            <person name="Wymore A."/>
            <person name="Zhang Y."/>
            <person name="Zimmer A.D."/>
            <person name="Quatrano R.S."/>
            <person name="Mayer K.F.X."/>
            <person name="Goodstein D."/>
            <person name="Casacuberta J.M."/>
            <person name="Vandepoele K."/>
            <person name="Reski R."/>
            <person name="Cuming A.C."/>
            <person name="Tuskan G.A."/>
            <person name="Maumus F."/>
            <person name="Salse J."/>
            <person name="Schmutz J."/>
            <person name="Rensing S.A."/>
        </authorList>
    </citation>
    <scope>NUCLEOTIDE SEQUENCE [LARGE SCALE GENOMIC DNA]</scope>
    <source>
        <strain evidence="11 12">cv. Gransden 2004</strain>
    </source>
</reference>
<organism evidence="10">
    <name type="scientific">Physcomitrium patens</name>
    <name type="common">Spreading-leaved earth moss</name>
    <name type="synonym">Physcomitrella patens</name>
    <dbReference type="NCBI Taxonomy" id="3218"/>
    <lineage>
        <taxon>Eukaryota</taxon>
        <taxon>Viridiplantae</taxon>
        <taxon>Streptophyta</taxon>
        <taxon>Embryophyta</taxon>
        <taxon>Bryophyta</taxon>
        <taxon>Bryophytina</taxon>
        <taxon>Bryopsida</taxon>
        <taxon>Funariidae</taxon>
        <taxon>Funariales</taxon>
        <taxon>Funariaceae</taxon>
        <taxon>Physcomitrium</taxon>
    </lineage>
</organism>
<name>A0A2K1J9F1_PHYPA</name>
<dbReference type="FunFam" id="3.80.10.10:FF:000041">
    <property type="entry name" value="LRR receptor-like serine/threonine-protein kinase ERECTA"/>
    <property type="match status" value="1"/>
</dbReference>
<protein>
    <submittedName>
        <fullName evidence="10 11">Uncharacterized protein</fullName>
    </submittedName>
</protein>
<keyword evidence="3 7" id="KW-0732">Signal</keyword>
<feature type="signal peptide" evidence="7">
    <location>
        <begin position="1"/>
        <end position="32"/>
    </location>
</feature>
<dbReference type="InterPro" id="IPR032675">
    <property type="entry name" value="LRR_dom_sf"/>
</dbReference>
<sequence length="337" mass="37830">MEKRAADVVRRGRFNLLCWFSRLAVLCQCAFALNEEGQLLLEWKQGLEDMDNFLDDWNPNDATPCLWAGVYCNQKSISAINFTGFNSLASPLTSETFGRFSNLRVLNVGNTNPYGDFPRDIVNCSKLVSLNLSWTYIWGNVPADISNLRLLQHMDLSYAYFNGTLVNTIGNLRKLRTLSLQCNYFGGSVPESISSLKKFEVLTLGINMWTGKFPSSIFTLPNLGLLMGDDKLDMMPMPDLTYWVNMGELRLYNVNLAQALFPMGVKRMSNLVVLQLSGCNLTGPIPEFLHNLTHLEVIDLDRNSLSGDVPDVFGGMTNLKDFSVQCNRFTGRLPSTT</sequence>
<dbReference type="InterPro" id="IPR013210">
    <property type="entry name" value="LRR_N_plant-typ"/>
</dbReference>
<proteinExistence type="predicted"/>
<evidence type="ECO:0000259" key="8">
    <source>
        <dbReference type="Pfam" id="PF08263"/>
    </source>
</evidence>
<dbReference type="InterPro" id="IPR055414">
    <property type="entry name" value="LRR_R13L4/SHOC2-like"/>
</dbReference>
<comment type="subcellular location">
    <subcellularLocation>
        <location evidence="1">Membrane</location>
    </subcellularLocation>
</comment>
<evidence type="ECO:0000256" key="5">
    <source>
        <dbReference type="ARBA" id="ARBA00023136"/>
    </source>
</evidence>
<evidence type="ECO:0000256" key="6">
    <source>
        <dbReference type="ARBA" id="ARBA00023180"/>
    </source>
</evidence>
<dbReference type="STRING" id="3218.A0A2K1J9F1"/>
<keyword evidence="4" id="KW-0677">Repeat</keyword>
<dbReference type="PaxDb" id="3218-PP1S327_34V6.1"/>
<evidence type="ECO:0000313" key="11">
    <source>
        <dbReference type="EnsemblPlants" id="Pp3c16_20190V3.1"/>
    </source>
</evidence>
<keyword evidence="5" id="KW-0472">Membrane</keyword>